<dbReference type="InterPro" id="IPR006379">
    <property type="entry name" value="HAD-SF_hydro_IIB"/>
</dbReference>
<dbReference type="SUPFAM" id="SSF56784">
    <property type="entry name" value="HAD-like"/>
    <property type="match status" value="1"/>
</dbReference>
<name>A0AAU6WEQ6_9MICC</name>
<comment type="pathway">
    <text evidence="2 6">Glycan biosynthesis; trehalose biosynthesis.</text>
</comment>
<comment type="cofactor">
    <cofactor evidence="6">
        <name>Mg(2+)</name>
        <dbReference type="ChEBI" id="CHEBI:18420"/>
    </cofactor>
</comment>
<dbReference type="InterPro" id="IPR023214">
    <property type="entry name" value="HAD_sf"/>
</dbReference>
<reference evidence="7 8" key="1">
    <citation type="submission" date="2023-05" db="EMBL/GenBank/DDBJ databases">
        <title>Glutamicibacter sp. B1, complete genome.</title>
        <authorList>
            <person name="Long Y.H."/>
            <person name="Fang T."/>
            <person name="Li X.Y."/>
        </authorList>
    </citation>
    <scope>NUCLEOTIDE SEQUENCE [LARGE SCALE GENOMIC DNA]</scope>
    <source>
        <strain evidence="7 8">B1</strain>
    </source>
</reference>
<dbReference type="NCBIfam" id="TIGR00685">
    <property type="entry name" value="T6PP"/>
    <property type="match status" value="1"/>
</dbReference>
<dbReference type="KEGG" id="gey:QMQ05_02725"/>
<comment type="similarity">
    <text evidence="3 6">Belongs to the trehalose phosphatase family.</text>
</comment>
<evidence type="ECO:0000256" key="5">
    <source>
        <dbReference type="ARBA" id="ARBA00024179"/>
    </source>
</evidence>
<evidence type="ECO:0000256" key="4">
    <source>
        <dbReference type="ARBA" id="ARBA00022801"/>
    </source>
</evidence>
<comment type="catalytic activity">
    <reaction evidence="1 6">
        <text>alpha,alpha-trehalose 6-phosphate + H2O = alpha,alpha-trehalose + phosphate</text>
        <dbReference type="Rhea" id="RHEA:23420"/>
        <dbReference type="ChEBI" id="CHEBI:15377"/>
        <dbReference type="ChEBI" id="CHEBI:16551"/>
        <dbReference type="ChEBI" id="CHEBI:43474"/>
        <dbReference type="ChEBI" id="CHEBI:58429"/>
        <dbReference type="EC" id="3.1.3.12"/>
    </reaction>
</comment>
<keyword evidence="6" id="KW-0479">Metal-binding</keyword>
<dbReference type="PANTHER" id="PTHR43768:SF3">
    <property type="entry name" value="TREHALOSE 6-PHOSPHATE PHOSPHATASE"/>
    <property type="match status" value="1"/>
</dbReference>
<protein>
    <recommendedName>
        <fullName evidence="6">Trehalose 6-phosphate phosphatase</fullName>
        <ecNumber evidence="6">3.1.3.12</ecNumber>
    </recommendedName>
</protein>
<evidence type="ECO:0000256" key="1">
    <source>
        <dbReference type="ARBA" id="ARBA00000500"/>
    </source>
</evidence>
<dbReference type="EMBL" id="CP125942">
    <property type="protein sequence ID" value="XAO46466.1"/>
    <property type="molecule type" value="Genomic_DNA"/>
</dbReference>
<evidence type="ECO:0000256" key="6">
    <source>
        <dbReference type="RuleBase" id="RU361117"/>
    </source>
</evidence>
<dbReference type="Gene3D" id="3.30.70.1020">
    <property type="entry name" value="Trehalose-6-phosphate phosphatase related protein, domain 2"/>
    <property type="match status" value="1"/>
</dbReference>
<keyword evidence="6" id="KW-0460">Magnesium</keyword>
<dbReference type="InterPro" id="IPR003337">
    <property type="entry name" value="Trehalose_PPase"/>
</dbReference>
<evidence type="ECO:0000256" key="2">
    <source>
        <dbReference type="ARBA" id="ARBA00005199"/>
    </source>
</evidence>
<dbReference type="NCBIfam" id="TIGR01484">
    <property type="entry name" value="HAD-SF-IIB"/>
    <property type="match status" value="1"/>
</dbReference>
<evidence type="ECO:0000313" key="7">
    <source>
        <dbReference type="EMBL" id="XAO46466.1"/>
    </source>
</evidence>
<accession>A0AAU6WEQ6</accession>
<dbReference type="InterPro" id="IPR044651">
    <property type="entry name" value="OTSB-like"/>
</dbReference>
<sequence length="259" mass="28084">MSELDPQLQEALSSFAAQQKILVALDFDGTMSPLVDRPEDARPLPESAELLEKLGELPGVFTALISGRNLASLAQVYPHAMPEFCIGSHGAERKVPRAYQEQWTDKPLNDEQRDSLERITQELTKVADSYENVSLEYKPSATVLHVRQAAPQEADAALSDAKNSLAGLTGAKLLEGKAVLEASVHHGDKGESLTWLRNLLHVDAVLFVGDDVTDENGFKVLKPVDLGVKVGSGPTAASHYIASPQDLPVLLQNLISMRD</sequence>
<dbReference type="PANTHER" id="PTHR43768">
    <property type="entry name" value="TREHALOSE 6-PHOSPHATE PHOSPHATASE"/>
    <property type="match status" value="1"/>
</dbReference>
<proteinExistence type="inferred from homology"/>
<evidence type="ECO:0000313" key="8">
    <source>
        <dbReference type="Proteomes" id="UP001486888"/>
    </source>
</evidence>
<dbReference type="GO" id="GO:0004805">
    <property type="term" value="F:trehalose-phosphatase activity"/>
    <property type="evidence" value="ECO:0007669"/>
    <property type="project" value="UniProtKB-EC"/>
</dbReference>
<dbReference type="Pfam" id="PF02358">
    <property type="entry name" value="Trehalose_PPase"/>
    <property type="match status" value="1"/>
</dbReference>
<dbReference type="Gene3D" id="3.40.50.1000">
    <property type="entry name" value="HAD superfamily/HAD-like"/>
    <property type="match status" value="1"/>
</dbReference>
<dbReference type="InterPro" id="IPR036412">
    <property type="entry name" value="HAD-like_sf"/>
</dbReference>
<dbReference type="Proteomes" id="UP001486888">
    <property type="component" value="Chromosome"/>
</dbReference>
<dbReference type="AlphaFoldDB" id="A0AAU6WEQ6"/>
<dbReference type="EC" id="3.1.3.12" evidence="6"/>
<dbReference type="GO" id="GO:0046872">
    <property type="term" value="F:metal ion binding"/>
    <property type="evidence" value="ECO:0007669"/>
    <property type="project" value="UniProtKB-KW"/>
</dbReference>
<organism evidence="7 8">
    <name type="scientific">Glutamicibacter ectropisis</name>
    <dbReference type="NCBI Taxonomy" id="3046593"/>
    <lineage>
        <taxon>Bacteria</taxon>
        <taxon>Bacillati</taxon>
        <taxon>Actinomycetota</taxon>
        <taxon>Actinomycetes</taxon>
        <taxon>Micrococcales</taxon>
        <taxon>Micrococcaceae</taxon>
        <taxon>Glutamicibacter</taxon>
    </lineage>
</organism>
<keyword evidence="8" id="KW-1185">Reference proteome</keyword>
<dbReference type="GO" id="GO:0005992">
    <property type="term" value="P:trehalose biosynthetic process"/>
    <property type="evidence" value="ECO:0007669"/>
    <property type="project" value="InterPro"/>
</dbReference>
<gene>
    <name evidence="7" type="primary">otsB</name>
    <name evidence="7" type="ORF">QMQ05_02725</name>
</gene>
<dbReference type="RefSeq" id="WP_345472807.1">
    <property type="nucleotide sequence ID" value="NZ_CP125942.1"/>
</dbReference>
<comment type="function">
    <text evidence="5 6">Removes the phosphate from trehalose 6-phosphate to produce free trehalose.</text>
</comment>
<keyword evidence="4 6" id="KW-0378">Hydrolase</keyword>
<evidence type="ECO:0000256" key="3">
    <source>
        <dbReference type="ARBA" id="ARBA00008770"/>
    </source>
</evidence>